<dbReference type="PRINTS" id="PR00081">
    <property type="entry name" value="GDHRDH"/>
</dbReference>
<dbReference type="PANTHER" id="PTHR43477:SF1">
    <property type="entry name" value="DIHYDROANTICAPSIN 7-DEHYDROGENASE"/>
    <property type="match status" value="1"/>
</dbReference>
<dbReference type="EMBL" id="BMLX01000001">
    <property type="protein sequence ID" value="GGP19040.1"/>
    <property type="molecule type" value="Genomic_DNA"/>
</dbReference>
<dbReference type="Gene3D" id="3.40.50.720">
    <property type="entry name" value="NAD(P)-binding Rossmann-like Domain"/>
    <property type="match status" value="1"/>
</dbReference>
<name>A0ABQ2P6Q4_9NEIS</name>
<dbReference type="PANTHER" id="PTHR43477">
    <property type="entry name" value="DIHYDROANTICAPSIN 7-DEHYDROGENASE"/>
    <property type="match status" value="1"/>
</dbReference>
<evidence type="ECO:0000256" key="1">
    <source>
        <dbReference type="ARBA" id="ARBA00006484"/>
    </source>
</evidence>
<dbReference type="Pfam" id="PF13561">
    <property type="entry name" value="adh_short_C2"/>
    <property type="match status" value="1"/>
</dbReference>
<comment type="caution">
    <text evidence="3">The sequence shown here is derived from an EMBL/GenBank/DDBJ whole genome shotgun (WGS) entry which is preliminary data.</text>
</comment>
<evidence type="ECO:0000313" key="4">
    <source>
        <dbReference type="Proteomes" id="UP000637267"/>
    </source>
</evidence>
<evidence type="ECO:0000313" key="3">
    <source>
        <dbReference type="EMBL" id="GGP19040.1"/>
    </source>
</evidence>
<dbReference type="InterPro" id="IPR002347">
    <property type="entry name" value="SDR_fam"/>
</dbReference>
<evidence type="ECO:0000256" key="2">
    <source>
        <dbReference type="ARBA" id="ARBA00023002"/>
    </source>
</evidence>
<organism evidence="3 4">
    <name type="scientific">Silvimonas iriomotensis</name>
    <dbReference type="NCBI Taxonomy" id="449662"/>
    <lineage>
        <taxon>Bacteria</taxon>
        <taxon>Pseudomonadati</taxon>
        <taxon>Pseudomonadota</taxon>
        <taxon>Betaproteobacteria</taxon>
        <taxon>Neisseriales</taxon>
        <taxon>Chitinibacteraceae</taxon>
        <taxon>Silvimonas</taxon>
    </lineage>
</organism>
<protein>
    <submittedName>
        <fullName evidence="3">Short-chain dehydrogenase</fullName>
    </submittedName>
</protein>
<sequence length="238" mass="24713">MKNLQNQRVLIIGGSNGMGLATAQRLAALGAEVIIAGRNQARLDEALKHIDSKAGAYTADFSDEASLTRLFTRLGHVDHLIITASSSAAWGSIRDIDGAALAKAFEQKALGYWRAIRAALPHLRKDGSITLLSGAASRVAIAGTAGLAAVNGAITQMGQALAKELAPIRVNVVSPGLIDTPVYDDFSPEAKSGLFENITKGLHVGRAGTSEEVAQAIEFVVTNGFTAGALIDIDGGAR</sequence>
<dbReference type="InterPro" id="IPR036291">
    <property type="entry name" value="NAD(P)-bd_dom_sf"/>
</dbReference>
<accession>A0ABQ2P6Q4</accession>
<reference evidence="4" key="1">
    <citation type="journal article" date="2019" name="Int. J. Syst. Evol. Microbiol.">
        <title>The Global Catalogue of Microorganisms (GCM) 10K type strain sequencing project: providing services to taxonomists for standard genome sequencing and annotation.</title>
        <authorList>
            <consortium name="The Broad Institute Genomics Platform"/>
            <consortium name="The Broad Institute Genome Sequencing Center for Infectious Disease"/>
            <person name="Wu L."/>
            <person name="Ma J."/>
        </authorList>
    </citation>
    <scope>NUCLEOTIDE SEQUENCE [LARGE SCALE GENOMIC DNA]</scope>
    <source>
        <strain evidence="4">CGMCC 1.8859</strain>
    </source>
</reference>
<comment type="similarity">
    <text evidence="1">Belongs to the short-chain dehydrogenases/reductases (SDR) family.</text>
</comment>
<dbReference type="SUPFAM" id="SSF51735">
    <property type="entry name" value="NAD(P)-binding Rossmann-fold domains"/>
    <property type="match status" value="1"/>
</dbReference>
<dbReference type="InterPro" id="IPR051122">
    <property type="entry name" value="SDR_DHRS6-like"/>
</dbReference>
<dbReference type="Proteomes" id="UP000637267">
    <property type="component" value="Unassembled WGS sequence"/>
</dbReference>
<proteinExistence type="inferred from homology"/>
<gene>
    <name evidence="3" type="ORF">GCM10010970_08640</name>
</gene>
<keyword evidence="4" id="KW-1185">Reference proteome</keyword>
<keyword evidence="2" id="KW-0560">Oxidoreductase</keyword>
<dbReference type="RefSeq" id="WP_188702683.1">
    <property type="nucleotide sequence ID" value="NZ_BMLX01000001.1"/>
</dbReference>